<proteinExistence type="predicted"/>
<dbReference type="Proteomes" id="UP001256827">
    <property type="component" value="Chromosome"/>
</dbReference>
<reference evidence="1 2" key="1">
    <citation type="submission" date="2023-09" db="EMBL/GenBank/DDBJ databases">
        <title>Complete Genome and Methylome dissection of Bacillus brevis NEB573 original source of BbsI restriction endonuclease.</title>
        <authorList>
            <person name="Fomenkov A."/>
            <person name="Roberts R.D."/>
        </authorList>
    </citation>
    <scope>NUCLEOTIDE SEQUENCE [LARGE SCALE GENOMIC DNA]</scope>
    <source>
        <strain evidence="1 2">NEB573</strain>
    </source>
</reference>
<sequence length="54" mass="5835">MGGKPIVAAAVHQTFELEEQHFQIELLSLAAVGGKVVTKVVREGLVEVYRDLTG</sequence>
<evidence type="ECO:0000313" key="2">
    <source>
        <dbReference type="Proteomes" id="UP001256827"/>
    </source>
</evidence>
<evidence type="ECO:0000313" key="1">
    <source>
        <dbReference type="EMBL" id="WNC14257.1"/>
    </source>
</evidence>
<accession>A0ABY9T2C4</accession>
<name>A0ABY9T2C4_BREBE</name>
<protein>
    <submittedName>
        <fullName evidence="1">Uncharacterized protein</fullName>
    </submittedName>
</protein>
<gene>
    <name evidence="1" type="ORF">RGB73_26845</name>
</gene>
<organism evidence="1 2">
    <name type="scientific">Brevibacillus brevis</name>
    <name type="common">Bacillus brevis</name>
    <dbReference type="NCBI Taxonomy" id="1393"/>
    <lineage>
        <taxon>Bacteria</taxon>
        <taxon>Bacillati</taxon>
        <taxon>Bacillota</taxon>
        <taxon>Bacilli</taxon>
        <taxon>Bacillales</taxon>
        <taxon>Paenibacillaceae</taxon>
        <taxon>Brevibacillus</taxon>
    </lineage>
</organism>
<keyword evidence="2" id="KW-1185">Reference proteome</keyword>
<dbReference type="EMBL" id="CP134050">
    <property type="protein sequence ID" value="WNC14257.1"/>
    <property type="molecule type" value="Genomic_DNA"/>
</dbReference>